<keyword evidence="9" id="KW-0378">Hydrolase</keyword>
<dbReference type="GO" id="GO:0043171">
    <property type="term" value="P:peptide catabolic process"/>
    <property type="evidence" value="ECO:0007669"/>
    <property type="project" value="TreeGrafter"/>
</dbReference>
<dbReference type="CDD" id="cd09603">
    <property type="entry name" value="M1_APN_like"/>
    <property type="match status" value="1"/>
</dbReference>
<evidence type="ECO:0000256" key="5">
    <source>
        <dbReference type="ARBA" id="ARBA00015611"/>
    </source>
</evidence>
<dbReference type="SUPFAM" id="SSF63737">
    <property type="entry name" value="Leukotriene A4 hydrolase N-terminal domain"/>
    <property type="match status" value="1"/>
</dbReference>
<evidence type="ECO:0000259" key="14">
    <source>
        <dbReference type="Pfam" id="PF17900"/>
    </source>
</evidence>
<evidence type="ECO:0000313" key="15">
    <source>
        <dbReference type="EMBL" id="QJW88354.1"/>
    </source>
</evidence>
<dbReference type="GO" id="GO:0016020">
    <property type="term" value="C:membrane"/>
    <property type="evidence" value="ECO:0007669"/>
    <property type="project" value="TreeGrafter"/>
</dbReference>
<dbReference type="InterPro" id="IPR050344">
    <property type="entry name" value="Peptidase_M1_aminopeptidases"/>
</dbReference>
<evidence type="ECO:0000256" key="11">
    <source>
        <dbReference type="ARBA" id="ARBA00023049"/>
    </source>
</evidence>
<keyword evidence="7" id="KW-0645">Protease</keyword>
<dbReference type="InterPro" id="IPR001930">
    <property type="entry name" value="Peptidase_M1"/>
</dbReference>
<feature type="domain" description="Aminopeptidase N-like N-terminal" evidence="14">
    <location>
        <begin position="38"/>
        <end position="220"/>
    </location>
</feature>
<evidence type="ECO:0000259" key="13">
    <source>
        <dbReference type="Pfam" id="PF01433"/>
    </source>
</evidence>
<dbReference type="Pfam" id="PF01433">
    <property type="entry name" value="Peptidase_M1"/>
    <property type="match status" value="1"/>
</dbReference>
<dbReference type="InterPro" id="IPR027268">
    <property type="entry name" value="Peptidase_M4/M1_CTD_sf"/>
</dbReference>
<name>A0A6M5Y4K3_9BACT</name>
<dbReference type="GO" id="GO:0006508">
    <property type="term" value="P:proteolysis"/>
    <property type="evidence" value="ECO:0007669"/>
    <property type="project" value="UniProtKB-KW"/>
</dbReference>
<reference evidence="15 16" key="1">
    <citation type="submission" date="2020-05" db="EMBL/GenBank/DDBJ databases">
        <title>Genome sequencing of Spirosoma sp. TS118.</title>
        <authorList>
            <person name="Lee J.-H."/>
            <person name="Jeong S."/>
            <person name="Zhao L."/>
            <person name="Jung J.-H."/>
            <person name="Kim M.-K."/>
            <person name="Lim S."/>
        </authorList>
    </citation>
    <scope>NUCLEOTIDE SEQUENCE [LARGE SCALE GENOMIC DNA]</scope>
    <source>
        <strain evidence="15 16">TS118</strain>
    </source>
</reference>
<dbReference type="Proteomes" id="UP000502756">
    <property type="component" value="Chromosome"/>
</dbReference>
<evidence type="ECO:0000256" key="3">
    <source>
        <dbReference type="ARBA" id="ARBA00010136"/>
    </source>
</evidence>
<keyword evidence="12" id="KW-0732">Signal</keyword>
<dbReference type="Gene3D" id="1.10.390.10">
    <property type="entry name" value="Neutral Protease Domain 2"/>
    <property type="match status" value="1"/>
</dbReference>
<feature type="signal peptide" evidence="12">
    <location>
        <begin position="1"/>
        <end position="21"/>
    </location>
</feature>
<comment type="cofactor">
    <cofactor evidence="2">
        <name>Zn(2+)</name>
        <dbReference type="ChEBI" id="CHEBI:29105"/>
    </cofactor>
</comment>
<dbReference type="GO" id="GO:0008270">
    <property type="term" value="F:zinc ion binding"/>
    <property type="evidence" value="ECO:0007669"/>
    <property type="project" value="InterPro"/>
</dbReference>
<keyword evidence="16" id="KW-1185">Reference proteome</keyword>
<evidence type="ECO:0000313" key="16">
    <source>
        <dbReference type="Proteomes" id="UP000502756"/>
    </source>
</evidence>
<gene>
    <name evidence="15" type="ORF">HNV11_02665</name>
</gene>
<evidence type="ECO:0000256" key="7">
    <source>
        <dbReference type="ARBA" id="ARBA00022670"/>
    </source>
</evidence>
<evidence type="ECO:0000256" key="1">
    <source>
        <dbReference type="ARBA" id="ARBA00000098"/>
    </source>
</evidence>
<dbReference type="Pfam" id="PF17900">
    <property type="entry name" value="Peptidase_M1_N"/>
    <property type="match status" value="1"/>
</dbReference>
<dbReference type="EMBL" id="CP053435">
    <property type="protein sequence ID" value="QJW88354.1"/>
    <property type="molecule type" value="Genomic_DNA"/>
</dbReference>
<evidence type="ECO:0000256" key="10">
    <source>
        <dbReference type="ARBA" id="ARBA00022833"/>
    </source>
</evidence>
<dbReference type="SUPFAM" id="SSF55486">
    <property type="entry name" value="Metalloproteases ('zincins'), catalytic domain"/>
    <property type="match status" value="1"/>
</dbReference>
<dbReference type="GO" id="GO:0016285">
    <property type="term" value="F:alanyl aminopeptidase activity"/>
    <property type="evidence" value="ECO:0007669"/>
    <property type="project" value="UniProtKB-EC"/>
</dbReference>
<evidence type="ECO:0000256" key="2">
    <source>
        <dbReference type="ARBA" id="ARBA00001947"/>
    </source>
</evidence>
<feature type="chain" id="PRO_5026879160" description="Aminopeptidase N" evidence="12">
    <location>
        <begin position="22"/>
        <end position="562"/>
    </location>
</feature>
<dbReference type="EC" id="3.4.11.2" evidence="4"/>
<sequence length="562" mass="63255">MRHLRLKNLFLFLFLIPAAYAQFPGNLARYTQPGVDVQHYAFSLTLSDSTNQIQGETTIRFTRADDRQTVWFDLVAARPDSGQRADATLGMRVREVRLADGKTAPFSHRNDRVFINLPPAPNQPTEVTIRYEGTPARGLIISRNKYGDRTFFGDNWPNNARNYLPVVDHPSDKATCSFTVNTPATYRVIANGKLLGESAVAGGRTPRKLTRWQESTPIPTKVMVIGAARFAVEDVGAVGGVPVQSWLYPNDSQKGFIDYRPAKEILQYFIERIGPYSYEKLANVESTTVFGGMENASCIFYNEKVIVGHKDSDVEALLAHEIAHQWFGNSATESDWSQLWLSEGFATYFSGLYLEHAYGRDTLNAVLNQNKNQIFRYTALKPKGTVVDSTTTNLMDLLNPLSYQKGGWILHMLRHEVGDDIFWKGIRAYYEKFRNANAQTSDFQSVMESVSGKKLGQFFQQWLYQPGYPDLVWESSYDAAKKELVIDVRQIQRTGTVFVLPLTFSVRNASGRELSRSGKLIMNQQAQSFTIPVSAKPATIVIDPDNTVLMRAEASSRTQMGK</sequence>
<dbReference type="Gene3D" id="2.60.40.1730">
    <property type="entry name" value="tricorn interacting facor f3 domain"/>
    <property type="match status" value="1"/>
</dbReference>
<dbReference type="PANTHER" id="PTHR11533">
    <property type="entry name" value="PROTEASE M1 ZINC METALLOPROTEASE"/>
    <property type="match status" value="1"/>
</dbReference>
<protein>
    <recommendedName>
        <fullName evidence="5">Aminopeptidase N</fullName>
        <ecNumber evidence="4">3.4.11.2</ecNumber>
    </recommendedName>
</protein>
<evidence type="ECO:0000256" key="9">
    <source>
        <dbReference type="ARBA" id="ARBA00022801"/>
    </source>
</evidence>
<evidence type="ECO:0000256" key="8">
    <source>
        <dbReference type="ARBA" id="ARBA00022723"/>
    </source>
</evidence>
<keyword evidence="6" id="KW-0031">Aminopeptidase</keyword>
<dbReference type="GO" id="GO:0070006">
    <property type="term" value="F:metalloaminopeptidase activity"/>
    <property type="evidence" value="ECO:0007669"/>
    <property type="project" value="TreeGrafter"/>
</dbReference>
<evidence type="ECO:0000256" key="12">
    <source>
        <dbReference type="SAM" id="SignalP"/>
    </source>
</evidence>
<dbReference type="InterPro" id="IPR042097">
    <property type="entry name" value="Aminopeptidase_N-like_N_sf"/>
</dbReference>
<dbReference type="KEGG" id="stae:HNV11_02665"/>
<evidence type="ECO:0000256" key="6">
    <source>
        <dbReference type="ARBA" id="ARBA00022438"/>
    </source>
</evidence>
<keyword evidence="11" id="KW-0482">Metalloprotease</keyword>
<comment type="similarity">
    <text evidence="3">Belongs to the peptidase M1 family.</text>
</comment>
<evidence type="ECO:0000256" key="4">
    <source>
        <dbReference type="ARBA" id="ARBA00012564"/>
    </source>
</evidence>
<accession>A0A6M5Y4K3</accession>
<dbReference type="GO" id="GO:0042277">
    <property type="term" value="F:peptide binding"/>
    <property type="evidence" value="ECO:0007669"/>
    <property type="project" value="TreeGrafter"/>
</dbReference>
<proteinExistence type="inferred from homology"/>
<comment type="catalytic activity">
    <reaction evidence="1">
        <text>Release of an N-terminal amino acid, Xaa-|-Yaa- from a peptide, amide or arylamide. Xaa is preferably Ala, but may be most amino acids including Pro (slow action). When a terminal hydrophobic residue is followed by a prolyl residue, the two may be released as an intact Xaa-Pro dipeptide.</text>
        <dbReference type="EC" id="3.4.11.2"/>
    </reaction>
</comment>
<dbReference type="GO" id="GO:0005737">
    <property type="term" value="C:cytoplasm"/>
    <property type="evidence" value="ECO:0007669"/>
    <property type="project" value="TreeGrafter"/>
</dbReference>
<dbReference type="PANTHER" id="PTHR11533:SF174">
    <property type="entry name" value="PUROMYCIN-SENSITIVE AMINOPEPTIDASE-RELATED"/>
    <property type="match status" value="1"/>
</dbReference>
<dbReference type="PRINTS" id="PR00756">
    <property type="entry name" value="ALADIPTASE"/>
</dbReference>
<organism evidence="15 16">
    <name type="scientific">Spirosoma taeanense</name>
    <dbReference type="NCBI Taxonomy" id="2735870"/>
    <lineage>
        <taxon>Bacteria</taxon>
        <taxon>Pseudomonadati</taxon>
        <taxon>Bacteroidota</taxon>
        <taxon>Cytophagia</taxon>
        <taxon>Cytophagales</taxon>
        <taxon>Cytophagaceae</taxon>
        <taxon>Spirosoma</taxon>
    </lineage>
</organism>
<keyword evidence="10" id="KW-0862">Zinc</keyword>
<dbReference type="InterPro" id="IPR045357">
    <property type="entry name" value="Aminopeptidase_N-like_N"/>
</dbReference>
<dbReference type="InterPro" id="IPR014782">
    <property type="entry name" value="Peptidase_M1_dom"/>
</dbReference>
<dbReference type="GO" id="GO:0005615">
    <property type="term" value="C:extracellular space"/>
    <property type="evidence" value="ECO:0007669"/>
    <property type="project" value="TreeGrafter"/>
</dbReference>
<dbReference type="AlphaFoldDB" id="A0A6M5Y4K3"/>
<keyword evidence="8" id="KW-0479">Metal-binding</keyword>
<feature type="domain" description="Peptidase M1 membrane alanine aminopeptidase" evidence="13">
    <location>
        <begin position="264"/>
        <end position="462"/>
    </location>
</feature>